<evidence type="ECO:0000313" key="7">
    <source>
        <dbReference type="Proteomes" id="UP000886860"/>
    </source>
</evidence>
<dbReference type="InterPro" id="IPR003593">
    <property type="entry name" value="AAA+_ATPase"/>
</dbReference>
<dbReference type="FunFam" id="3.40.50.300:FF:000016">
    <property type="entry name" value="Oligopeptide ABC transporter ATP-binding component"/>
    <property type="match status" value="1"/>
</dbReference>
<evidence type="ECO:0000256" key="2">
    <source>
        <dbReference type="ARBA" id="ARBA00022448"/>
    </source>
</evidence>
<dbReference type="GO" id="GO:0055085">
    <property type="term" value="P:transmembrane transport"/>
    <property type="evidence" value="ECO:0007669"/>
    <property type="project" value="UniProtKB-ARBA"/>
</dbReference>
<comment type="similarity">
    <text evidence="1">Belongs to the ABC transporter superfamily.</text>
</comment>
<evidence type="ECO:0000256" key="4">
    <source>
        <dbReference type="ARBA" id="ARBA00022840"/>
    </source>
</evidence>
<dbReference type="InterPro" id="IPR017871">
    <property type="entry name" value="ABC_transporter-like_CS"/>
</dbReference>
<dbReference type="AlphaFoldDB" id="A0A9D1GJ02"/>
<evidence type="ECO:0000256" key="3">
    <source>
        <dbReference type="ARBA" id="ARBA00022741"/>
    </source>
</evidence>
<protein>
    <submittedName>
        <fullName evidence="6">ABC transporter ATP-binding protein</fullName>
    </submittedName>
</protein>
<gene>
    <name evidence="6" type="ORF">IAB60_07840</name>
</gene>
<evidence type="ECO:0000313" key="6">
    <source>
        <dbReference type="EMBL" id="HIT41988.1"/>
    </source>
</evidence>
<feature type="domain" description="ABC transporter" evidence="5">
    <location>
        <begin position="11"/>
        <end position="257"/>
    </location>
</feature>
<dbReference type="InterPro" id="IPR013563">
    <property type="entry name" value="Oligopep_ABC_C"/>
</dbReference>
<dbReference type="InterPro" id="IPR027417">
    <property type="entry name" value="P-loop_NTPase"/>
</dbReference>
<dbReference type="SUPFAM" id="SSF52540">
    <property type="entry name" value="P-loop containing nucleoside triphosphate hydrolases"/>
    <property type="match status" value="1"/>
</dbReference>
<reference evidence="6" key="1">
    <citation type="submission" date="2020-10" db="EMBL/GenBank/DDBJ databases">
        <authorList>
            <person name="Gilroy R."/>
        </authorList>
    </citation>
    <scope>NUCLEOTIDE SEQUENCE</scope>
    <source>
        <strain evidence="6">CHK123-3438</strain>
    </source>
</reference>
<evidence type="ECO:0000259" key="5">
    <source>
        <dbReference type="PROSITE" id="PS50893"/>
    </source>
</evidence>
<keyword evidence="3" id="KW-0547">Nucleotide-binding</keyword>
<evidence type="ECO:0000256" key="1">
    <source>
        <dbReference type="ARBA" id="ARBA00005417"/>
    </source>
</evidence>
<dbReference type="InterPro" id="IPR003439">
    <property type="entry name" value="ABC_transporter-like_ATP-bd"/>
</dbReference>
<comment type="caution">
    <text evidence="6">The sequence shown here is derived from an EMBL/GenBank/DDBJ whole genome shotgun (WGS) entry which is preliminary data.</text>
</comment>
<dbReference type="PANTHER" id="PTHR43776">
    <property type="entry name" value="TRANSPORT ATP-BINDING PROTEIN"/>
    <property type="match status" value="1"/>
</dbReference>
<accession>A0A9D1GJ02</accession>
<organism evidence="6 7">
    <name type="scientific">Candidatus Caccovicinus merdipullorum</name>
    <dbReference type="NCBI Taxonomy" id="2840724"/>
    <lineage>
        <taxon>Bacteria</taxon>
        <taxon>Bacillati</taxon>
        <taxon>Bacillota</taxon>
        <taxon>Clostridia</taxon>
        <taxon>Eubacteriales</taxon>
        <taxon>Candidatus Caccovicinus</taxon>
    </lineage>
</organism>
<dbReference type="PROSITE" id="PS50893">
    <property type="entry name" value="ABC_TRANSPORTER_2"/>
    <property type="match status" value="1"/>
</dbReference>
<proteinExistence type="inferred from homology"/>
<dbReference type="PROSITE" id="PS00211">
    <property type="entry name" value="ABC_TRANSPORTER_1"/>
    <property type="match status" value="1"/>
</dbReference>
<dbReference type="Proteomes" id="UP000886860">
    <property type="component" value="Unassembled WGS sequence"/>
</dbReference>
<sequence length="311" mass="34441">MAVNYNGEPLLTVEGLKQYFKISSGYTVKAVENVSFKIYPGETYGLVGESGSGKSTIGRSVIRLYNPTAGKISFEGMDISGKLTSGAGRCLRTQMQMIFQDPMASLNPRKKVGDIIGEGLDIHHMYRNSREREEKIQAILKKVGLAPEHASRYPHQFSGGQRQRVGIARALIMNPKLIIADECISALDVSIQAQVVNLMKDIQQETGTAYLFIAHDLSMVKYISDRIGVLHLGHLLETGTTEEIFENPVHPYTRSLLSAIPAPNPVVEKQRIAESYDYKTSGIDYGKGTEHLVSGTHYVKCTDEEFSKWIG</sequence>
<dbReference type="Pfam" id="PF00005">
    <property type="entry name" value="ABC_tran"/>
    <property type="match status" value="1"/>
</dbReference>
<dbReference type="Gene3D" id="3.40.50.300">
    <property type="entry name" value="P-loop containing nucleotide triphosphate hydrolases"/>
    <property type="match status" value="1"/>
</dbReference>
<dbReference type="SMART" id="SM00382">
    <property type="entry name" value="AAA"/>
    <property type="match status" value="1"/>
</dbReference>
<name>A0A9D1GJ02_9FIRM</name>
<keyword evidence="4 6" id="KW-0067">ATP-binding</keyword>
<dbReference type="GO" id="GO:0016887">
    <property type="term" value="F:ATP hydrolysis activity"/>
    <property type="evidence" value="ECO:0007669"/>
    <property type="project" value="InterPro"/>
</dbReference>
<dbReference type="Pfam" id="PF08352">
    <property type="entry name" value="oligo_HPY"/>
    <property type="match status" value="1"/>
</dbReference>
<dbReference type="PANTHER" id="PTHR43776:SF7">
    <property type="entry name" value="D,D-DIPEPTIDE TRANSPORT ATP-BINDING PROTEIN DDPF-RELATED"/>
    <property type="match status" value="1"/>
</dbReference>
<dbReference type="EMBL" id="DVKS01000135">
    <property type="protein sequence ID" value="HIT41988.1"/>
    <property type="molecule type" value="Genomic_DNA"/>
</dbReference>
<reference evidence="6" key="2">
    <citation type="journal article" date="2021" name="PeerJ">
        <title>Extensive microbial diversity within the chicken gut microbiome revealed by metagenomics and culture.</title>
        <authorList>
            <person name="Gilroy R."/>
            <person name="Ravi A."/>
            <person name="Getino M."/>
            <person name="Pursley I."/>
            <person name="Horton D.L."/>
            <person name="Alikhan N.F."/>
            <person name="Baker D."/>
            <person name="Gharbi K."/>
            <person name="Hall N."/>
            <person name="Watson M."/>
            <person name="Adriaenssens E.M."/>
            <person name="Foster-Nyarko E."/>
            <person name="Jarju S."/>
            <person name="Secka A."/>
            <person name="Antonio M."/>
            <person name="Oren A."/>
            <person name="Chaudhuri R.R."/>
            <person name="La Ragione R."/>
            <person name="Hildebrand F."/>
            <person name="Pallen M.J."/>
        </authorList>
    </citation>
    <scope>NUCLEOTIDE SEQUENCE</scope>
    <source>
        <strain evidence="6">CHK123-3438</strain>
    </source>
</reference>
<dbReference type="GO" id="GO:0005524">
    <property type="term" value="F:ATP binding"/>
    <property type="evidence" value="ECO:0007669"/>
    <property type="project" value="UniProtKB-KW"/>
</dbReference>
<dbReference type="InterPro" id="IPR050319">
    <property type="entry name" value="ABC_transp_ATP-bind"/>
</dbReference>
<dbReference type="GO" id="GO:0015833">
    <property type="term" value="P:peptide transport"/>
    <property type="evidence" value="ECO:0007669"/>
    <property type="project" value="InterPro"/>
</dbReference>
<dbReference type="CDD" id="cd03257">
    <property type="entry name" value="ABC_NikE_OppD_transporters"/>
    <property type="match status" value="1"/>
</dbReference>
<keyword evidence="2" id="KW-0813">Transport</keyword>